<dbReference type="PANTHER" id="PTHR30435">
    <property type="entry name" value="FLAGELLAR PROTEIN"/>
    <property type="match status" value="1"/>
</dbReference>
<protein>
    <submittedName>
        <fullName evidence="6">Flagellar basal body rod protein FlgC</fullName>
    </submittedName>
</protein>
<evidence type="ECO:0000259" key="5">
    <source>
        <dbReference type="Pfam" id="PF22692"/>
    </source>
</evidence>
<dbReference type="InterPro" id="IPR037925">
    <property type="entry name" value="FlgE/F/G-like"/>
</dbReference>
<dbReference type="PROSITE" id="PS00588">
    <property type="entry name" value="FLAGELLA_BB_ROD"/>
    <property type="match status" value="1"/>
</dbReference>
<dbReference type="InterPro" id="IPR053967">
    <property type="entry name" value="LlgE_F_G-like_D1"/>
</dbReference>
<keyword evidence="6" id="KW-0969">Cilium</keyword>
<gene>
    <name evidence="6" type="ORF">GS18_0214205</name>
</gene>
<dbReference type="InterPro" id="IPR001444">
    <property type="entry name" value="Flag_bb_rod_N"/>
</dbReference>
<comment type="similarity">
    <text evidence="1 2">Belongs to the flagella basal body rod proteins family.</text>
</comment>
<evidence type="ECO:0000256" key="1">
    <source>
        <dbReference type="ARBA" id="ARBA00009677"/>
    </source>
</evidence>
<dbReference type="RefSeq" id="WP_029567050.1">
    <property type="nucleotide sequence ID" value="NZ_JNVC02000005.1"/>
</dbReference>
<dbReference type="SUPFAM" id="SSF117143">
    <property type="entry name" value="Flagellar hook protein flgE"/>
    <property type="match status" value="1"/>
</dbReference>
<keyword evidence="6" id="KW-0966">Cell projection</keyword>
<comment type="caution">
    <text evidence="6">The sequence shown here is derived from an EMBL/GenBank/DDBJ whole genome shotgun (WGS) entry which is preliminary data.</text>
</comment>
<evidence type="ECO:0000313" key="7">
    <source>
        <dbReference type="Proteomes" id="UP000028549"/>
    </source>
</evidence>
<proteinExistence type="inferred from homology"/>
<feature type="domain" description="Flagellar basal-body/hook protein C-terminal" evidence="4">
    <location>
        <begin position="212"/>
        <end position="256"/>
    </location>
</feature>
<dbReference type="OrthoDB" id="9800375at2"/>
<dbReference type="InterPro" id="IPR019776">
    <property type="entry name" value="Flagellar_basal_body_rod_CS"/>
</dbReference>
<dbReference type="PANTHER" id="PTHR30435:SF19">
    <property type="entry name" value="FLAGELLAR BASAL-BODY ROD PROTEIN FLGG"/>
    <property type="match status" value="1"/>
</dbReference>
<dbReference type="InterPro" id="IPR010930">
    <property type="entry name" value="Flg_bb/hook_C_dom"/>
</dbReference>
<dbReference type="EMBL" id="JNVC02000005">
    <property type="protein sequence ID" value="KEZ52215.1"/>
    <property type="molecule type" value="Genomic_DNA"/>
</dbReference>
<evidence type="ECO:0000313" key="6">
    <source>
        <dbReference type="EMBL" id="KEZ52215.1"/>
    </source>
</evidence>
<accession>A0A084GY03</accession>
<dbReference type="Pfam" id="PF00460">
    <property type="entry name" value="Flg_bb_rod"/>
    <property type="match status" value="1"/>
</dbReference>
<dbReference type="Pfam" id="PF22692">
    <property type="entry name" value="LlgE_F_G_D1"/>
    <property type="match status" value="1"/>
</dbReference>
<sequence length="262" mass="28550">MLRGFYTASAGMLAQQRRTEMLSNNIANANTPGYKTDQAALKAFPEMLLKRVQDNKMPQEVGSINTGVYLQEMIPQFAQGDLRETGLNTDIALLETAVPENGTLMFGVQLPDGEVRYTRNGQFMRNENGQLSLAGNPVLGTDGQPIALASDEFEILPDGTVRVNGEAGSQIGIFFSNNTAGLVKEGNGLYRTEDGTELGAAVGNPDVAYQLKQGFIEGSNVDVSRSYTEMMTAYRAFEANQKVLQAYDRSMDKAVNEIGRVR</sequence>
<keyword evidence="7" id="KW-1185">Reference proteome</keyword>
<evidence type="ECO:0000259" key="3">
    <source>
        <dbReference type="Pfam" id="PF00460"/>
    </source>
</evidence>
<name>A0A084GY03_METID</name>
<dbReference type="InterPro" id="IPR020013">
    <property type="entry name" value="Flagellar_FlgE/F/G"/>
</dbReference>
<dbReference type="GO" id="GO:0071978">
    <property type="term" value="P:bacterial-type flagellum-dependent swarming motility"/>
    <property type="evidence" value="ECO:0007669"/>
    <property type="project" value="TreeGrafter"/>
</dbReference>
<dbReference type="AlphaFoldDB" id="A0A084GY03"/>
<comment type="subcellular location">
    <subcellularLocation>
        <location evidence="2">Bacterial flagellum basal body</location>
    </subcellularLocation>
</comment>
<feature type="domain" description="Flagellar basal body rod protein N-terminal" evidence="3">
    <location>
        <begin position="5"/>
        <end position="35"/>
    </location>
</feature>
<dbReference type="NCBIfam" id="TIGR03506">
    <property type="entry name" value="FlgEFG_subfam"/>
    <property type="match status" value="1"/>
</dbReference>
<keyword evidence="2" id="KW-0975">Bacterial flagellum</keyword>
<reference evidence="6 7" key="1">
    <citation type="journal article" date="2005" name="Int. J. Syst. Evol. Microbiol.">
        <title>Bacillus cibi sp. nov., isolated from jeotgal, a traditional Korean fermented seafood.</title>
        <authorList>
            <person name="Yoon J.H."/>
            <person name="Lee C.H."/>
            <person name="Oh T.K."/>
        </authorList>
    </citation>
    <scope>NUCLEOTIDE SEQUENCE [LARGE SCALE GENOMIC DNA]</scope>
    <source>
        <strain evidence="6 7">DSM 16189</strain>
    </source>
</reference>
<feature type="domain" description="Flagellar hook protein FlgE/F/G-like D1" evidence="5">
    <location>
        <begin position="102"/>
        <end position="162"/>
    </location>
</feature>
<dbReference type="Pfam" id="PF06429">
    <property type="entry name" value="Flg_bbr_C"/>
    <property type="match status" value="1"/>
</dbReference>
<evidence type="ECO:0000256" key="2">
    <source>
        <dbReference type="RuleBase" id="RU362116"/>
    </source>
</evidence>
<keyword evidence="6" id="KW-0282">Flagellum</keyword>
<evidence type="ECO:0000259" key="4">
    <source>
        <dbReference type="Pfam" id="PF06429"/>
    </source>
</evidence>
<dbReference type="Proteomes" id="UP000028549">
    <property type="component" value="Unassembled WGS sequence"/>
</dbReference>
<dbReference type="GO" id="GO:0009425">
    <property type="term" value="C:bacterial-type flagellum basal body"/>
    <property type="evidence" value="ECO:0007669"/>
    <property type="project" value="UniProtKB-SubCell"/>
</dbReference>
<organism evidence="6 7">
    <name type="scientific">Metabacillus indicus</name>
    <name type="common">Bacillus indicus</name>
    <dbReference type="NCBI Taxonomy" id="246786"/>
    <lineage>
        <taxon>Bacteria</taxon>
        <taxon>Bacillati</taxon>
        <taxon>Bacillota</taxon>
        <taxon>Bacilli</taxon>
        <taxon>Bacillales</taxon>
        <taxon>Bacillaceae</taxon>
        <taxon>Metabacillus</taxon>
    </lineage>
</organism>
<dbReference type="STRING" id="246786.GS18_0214205"/>